<reference evidence="1 2" key="1">
    <citation type="journal article" date="2013" name="PLoS Genet.">
        <title>The genome and development-dependent transcriptomes of Pyronema confluens: a window into fungal evolution.</title>
        <authorList>
            <person name="Traeger S."/>
            <person name="Altegoer F."/>
            <person name="Freitag M."/>
            <person name="Gabaldon T."/>
            <person name="Kempken F."/>
            <person name="Kumar A."/>
            <person name="Marcet-Houben M."/>
            <person name="Poggeler S."/>
            <person name="Stajich J.E."/>
            <person name="Nowrousian M."/>
        </authorList>
    </citation>
    <scope>NUCLEOTIDE SEQUENCE [LARGE SCALE GENOMIC DNA]</scope>
    <source>
        <strain evidence="2">CBS 100304</strain>
        <tissue evidence="1">Vegetative mycelium</tissue>
    </source>
</reference>
<accession>U4LS15</accession>
<organism evidence="1 2">
    <name type="scientific">Pyronema omphalodes (strain CBS 100304)</name>
    <name type="common">Pyronema confluens</name>
    <dbReference type="NCBI Taxonomy" id="1076935"/>
    <lineage>
        <taxon>Eukaryota</taxon>
        <taxon>Fungi</taxon>
        <taxon>Dikarya</taxon>
        <taxon>Ascomycota</taxon>
        <taxon>Pezizomycotina</taxon>
        <taxon>Pezizomycetes</taxon>
        <taxon>Pezizales</taxon>
        <taxon>Pyronemataceae</taxon>
        <taxon>Pyronema</taxon>
    </lineage>
</organism>
<keyword evidence="2" id="KW-1185">Reference proteome</keyword>
<dbReference type="AlphaFoldDB" id="U4LS15"/>
<gene>
    <name evidence="1" type="ORF">PCON_03551</name>
</gene>
<dbReference type="EMBL" id="HF936526">
    <property type="protein sequence ID" value="CCX34339.1"/>
    <property type="molecule type" value="Genomic_DNA"/>
</dbReference>
<protein>
    <submittedName>
        <fullName evidence="1">Uncharacterized protein</fullName>
    </submittedName>
</protein>
<name>U4LS15_PYROM</name>
<evidence type="ECO:0000313" key="1">
    <source>
        <dbReference type="EMBL" id="CCX34339.1"/>
    </source>
</evidence>
<sequence>MKSRSPTGWELLGDHTR</sequence>
<proteinExistence type="predicted"/>
<evidence type="ECO:0000313" key="2">
    <source>
        <dbReference type="Proteomes" id="UP000018144"/>
    </source>
</evidence>
<dbReference type="Proteomes" id="UP000018144">
    <property type="component" value="Unassembled WGS sequence"/>
</dbReference>